<dbReference type="UniPathway" id="UPA00049">
    <property type="reaction ID" value="UER00061"/>
</dbReference>
<evidence type="ECO:0000256" key="10">
    <source>
        <dbReference type="ARBA" id="ARBA00023304"/>
    </source>
</evidence>
<evidence type="ECO:0000256" key="11">
    <source>
        <dbReference type="ARBA" id="ARBA00029304"/>
    </source>
</evidence>
<keyword evidence="9 15" id="KW-0456">Lyase</keyword>
<feature type="active site" description="Proton acceptor" evidence="15">
    <location>
        <position position="471"/>
    </location>
</feature>
<proteinExistence type="inferred from homology"/>
<dbReference type="NCBIfam" id="NF002068">
    <property type="entry name" value="PRK00911.1"/>
    <property type="match status" value="1"/>
</dbReference>
<keyword evidence="7 15" id="KW-0408">Iron</keyword>
<dbReference type="KEGG" id="surl:BI350_05780"/>
<keyword evidence="6 15" id="KW-0460">Magnesium</keyword>
<evidence type="ECO:0000313" key="19">
    <source>
        <dbReference type="Proteomes" id="UP000185746"/>
    </source>
</evidence>
<dbReference type="InterPro" id="IPR056740">
    <property type="entry name" value="ILV_EDD_C"/>
</dbReference>
<evidence type="ECO:0000256" key="15">
    <source>
        <dbReference type="HAMAP-Rule" id="MF_00012"/>
    </source>
</evidence>
<comment type="cofactor">
    <cofactor evidence="1 15">
        <name>Mg(2+)</name>
        <dbReference type="ChEBI" id="CHEBI:18420"/>
    </cofactor>
</comment>
<dbReference type="InterPro" id="IPR020558">
    <property type="entry name" value="DiOHA_6PGluconate_deHydtase_CS"/>
</dbReference>
<evidence type="ECO:0000256" key="1">
    <source>
        <dbReference type="ARBA" id="ARBA00001946"/>
    </source>
</evidence>
<comment type="function">
    <text evidence="15">Functions in the biosynthesis of branched-chain amino acids. Catalyzes the dehydration of (2R,3R)-2,3-dihydroxy-3-methylpentanoate (2,3-dihydroxy-3-methylvalerate) into 2-oxo-3-methylpentanoate (2-oxo-3-methylvalerate) and of (2R)-2,3-dihydroxy-3-methylbutanoate (2,3-dihydroxyisovalerate) into 2-oxo-3-methylbutanoate (2-oxoisovalerate), the penultimate precursor to L-isoleucine and L-valine, respectively.</text>
</comment>
<evidence type="ECO:0000256" key="7">
    <source>
        <dbReference type="ARBA" id="ARBA00023004"/>
    </source>
</evidence>
<feature type="modified residue" description="N6-carboxylysine" evidence="15">
    <location>
        <position position="122"/>
    </location>
</feature>
<dbReference type="InterPro" id="IPR000581">
    <property type="entry name" value="ILV_EDD_N"/>
</dbReference>
<evidence type="ECO:0000256" key="14">
    <source>
        <dbReference type="ARBA" id="ARBA00029490"/>
    </source>
</evidence>
<evidence type="ECO:0000313" key="18">
    <source>
        <dbReference type="EMBL" id="AOV07101.1"/>
    </source>
</evidence>
<protein>
    <recommendedName>
        <fullName evidence="14 15">Dihydroxy-acid dehydratase</fullName>
        <shortName evidence="15">DAD</shortName>
        <ecNumber evidence="14 15">4.2.1.9</ecNumber>
    </recommendedName>
</protein>
<dbReference type="GO" id="GO:0000287">
    <property type="term" value="F:magnesium ion binding"/>
    <property type="evidence" value="ECO:0007669"/>
    <property type="project" value="UniProtKB-UniRule"/>
</dbReference>
<feature type="binding site" evidence="15">
    <location>
        <position position="79"/>
    </location>
    <ligand>
        <name>Mg(2+)</name>
        <dbReference type="ChEBI" id="CHEBI:18420"/>
    </ligand>
</feature>
<feature type="binding site" evidence="15">
    <location>
        <position position="121"/>
    </location>
    <ligand>
        <name>Mg(2+)</name>
        <dbReference type="ChEBI" id="CHEBI:18420"/>
    </ligand>
</feature>
<evidence type="ECO:0000256" key="5">
    <source>
        <dbReference type="ARBA" id="ARBA00022723"/>
    </source>
</evidence>
<comment type="caution">
    <text evidence="15">Lacks conserved residue(s) required for the propagation of feature annotation.</text>
</comment>
<dbReference type="InterPro" id="IPR042096">
    <property type="entry name" value="Dihydro-acid_dehy_C"/>
</dbReference>
<comment type="catalytic activity">
    <reaction evidence="15">
        <text>(2R,3R)-2,3-dihydroxy-3-methylpentanoate = (S)-3-methyl-2-oxopentanoate + H2O</text>
        <dbReference type="Rhea" id="RHEA:27694"/>
        <dbReference type="ChEBI" id="CHEBI:15377"/>
        <dbReference type="ChEBI" id="CHEBI:35146"/>
        <dbReference type="ChEBI" id="CHEBI:49258"/>
        <dbReference type="EC" id="4.2.1.9"/>
    </reaction>
</comment>
<keyword evidence="4 15" id="KW-0001">2Fe-2S</keyword>
<evidence type="ECO:0000256" key="3">
    <source>
        <dbReference type="ARBA" id="ARBA00022605"/>
    </source>
</evidence>
<dbReference type="Pfam" id="PF00920">
    <property type="entry name" value="ILVD_EDD_N"/>
    <property type="match status" value="1"/>
</dbReference>
<dbReference type="GO" id="GO:0051537">
    <property type="term" value="F:2 iron, 2 sulfur cluster binding"/>
    <property type="evidence" value="ECO:0007669"/>
    <property type="project" value="UniProtKB-UniRule"/>
</dbReference>
<evidence type="ECO:0000259" key="16">
    <source>
        <dbReference type="Pfam" id="PF00920"/>
    </source>
</evidence>
<evidence type="ECO:0000256" key="6">
    <source>
        <dbReference type="ARBA" id="ARBA00022842"/>
    </source>
</evidence>
<comment type="pathway">
    <text evidence="12 15">Amino-acid biosynthesis; L-valine biosynthesis; L-valine from pyruvate: step 3/4.</text>
</comment>
<dbReference type="InterPro" id="IPR004404">
    <property type="entry name" value="DihydroxyA_deHydtase"/>
</dbReference>
<dbReference type="GO" id="GO:0004160">
    <property type="term" value="F:dihydroxy-acid dehydratase activity"/>
    <property type="evidence" value="ECO:0007669"/>
    <property type="project" value="UniProtKB-UniRule"/>
</dbReference>
<dbReference type="SUPFAM" id="SSF143975">
    <property type="entry name" value="IlvD/EDD N-terminal domain-like"/>
    <property type="match status" value="1"/>
</dbReference>
<gene>
    <name evidence="15" type="primary">ilvD</name>
    <name evidence="18" type="ORF">BI350_05780</name>
</gene>
<keyword evidence="5 15" id="KW-0479">Metal-binding</keyword>
<comment type="catalytic activity">
    <reaction evidence="11">
        <text>(2R)-2,3-dihydroxy-3-methylbutanoate = 3-methyl-2-oxobutanoate + H2O</text>
        <dbReference type="Rhea" id="RHEA:24809"/>
        <dbReference type="ChEBI" id="CHEBI:11851"/>
        <dbReference type="ChEBI" id="CHEBI:15377"/>
        <dbReference type="ChEBI" id="CHEBI:49072"/>
        <dbReference type="EC" id="4.2.1.9"/>
    </reaction>
    <physiologicalReaction direction="left-to-right" evidence="11">
        <dbReference type="Rhea" id="RHEA:24810"/>
    </physiologicalReaction>
</comment>
<feature type="domain" description="Dihydroxy-acid/6-phosphogluconate dehydratase N-terminal" evidence="16">
    <location>
        <begin position="32"/>
        <end position="350"/>
    </location>
</feature>
<dbReference type="FunFam" id="3.50.30.80:FF:000001">
    <property type="entry name" value="Dihydroxy-acid dehydratase"/>
    <property type="match status" value="1"/>
</dbReference>
<sequence>MRSNMIKIGVDRAPHRSLLYATGKVKPKDLEKPFIGVCNSYIDIIPGHVHLREFADIVKEAIIEAGGIPFEFNTIGVDDGIAMGHIGMRYSLPSRELIADSAETVINAHWFDGVFYIPNCDKITPGMLMAAARTNVPSVFVSGGPMEAGISSTGQQISLTSVFEGVGAHKSGKMSAEELLDIEMNACPTCGSCSGMFTANSMNCLMEMLGVTLPGNGTIVATSEKRKELVFEAAKHLVRMIKEDVKPRDIITKEAIDDAFALDMAMGGSTNTVLHTLAIANEAGIDYDLAEINKIAAKVPYLAKIMPASDISMDDINKAGGVEAIINELTKIPGAIHPDRMTVTGKTMGELVGEHEITNTEVIRTKDNPHSPVGGLSVLYGNLAPEGSVIKVGAVDPSITTFTGEAIVFDSQDEAQEAIDDGTVQAGHVVVIRYEGPKGGPGMPEMLAPTSAIMGRGLGTEVALITDGRFSGASRGISIGHISPEAAEGGPIALVEDGDMIEIDLPSRTMNIKISDEELAKRQENLKPFEPKIKKGWLARYSKLVTNASKGGIMSI</sequence>
<evidence type="ECO:0000256" key="12">
    <source>
        <dbReference type="ARBA" id="ARBA00029436"/>
    </source>
</evidence>
<dbReference type="RefSeq" id="WP_075527226.1">
    <property type="nucleotide sequence ID" value="NZ_CP017560.1"/>
</dbReference>
<keyword evidence="10 15" id="KW-0100">Branched-chain amino acid biosynthesis</keyword>
<name>A0A1D8JEG5_9BACL</name>
<dbReference type="PANTHER" id="PTHR43661:SF3">
    <property type="entry name" value="D-XYLONATE DEHYDRATASE YAGF-RELATED"/>
    <property type="match status" value="1"/>
</dbReference>
<dbReference type="SUPFAM" id="SSF52016">
    <property type="entry name" value="LeuD/IlvD-like"/>
    <property type="match status" value="1"/>
</dbReference>
<reference evidence="18 19" key="1">
    <citation type="submission" date="2016-09" db="EMBL/GenBank/DDBJ databases">
        <title>Complete genome sequence of the Lysinibacillus sphaericus LMG 22257, a specie of Bacillus with ureolytic activity that can effectively biodeposit calcium carbonate.</title>
        <authorList>
            <person name="Yan W."/>
        </authorList>
    </citation>
    <scope>NUCLEOTIDE SEQUENCE [LARGE SCALE GENOMIC DNA]</scope>
    <source>
        <strain evidence="18 19">LMG 22257</strain>
    </source>
</reference>
<dbReference type="PROSITE" id="PS00886">
    <property type="entry name" value="ILVD_EDD_1"/>
    <property type="match status" value="1"/>
</dbReference>
<evidence type="ECO:0000256" key="9">
    <source>
        <dbReference type="ARBA" id="ARBA00023239"/>
    </source>
</evidence>
<keyword evidence="19" id="KW-1185">Reference proteome</keyword>
<evidence type="ECO:0000259" key="17">
    <source>
        <dbReference type="Pfam" id="PF24877"/>
    </source>
</evidence>
<keyword evidence="8 15" id="KW-0411">Iron-sulfur</keyword>
<dbReference type="PANTHER" id="PTHR43661">
    <property type="entry name" value="D-XYLONATE DEHYDRATASE"/>
    <property type="match status" value="1"/>
</dbReference>
<accession>A0A1D8JEG5</accession>
<keyword evidence="3 15" id="KW-0028">Amino-acid biosynthesis</keyword>
<dbReference type="AlphaFoldDB" id="A0A1D8JEG5"/>
<dbReference type="HAMAP" id="MF_00012">
    <property type="entry name" value="IlvD"/>
    <property type="match status" value="1"/>
</dbReference>
<dbReference type="EMBL" id="CP017560">
    <property type="protein sequence ID" value="AOV07101.1"/>
    <property type="molecule type" value="Genomic_DNA"/>
</dbReference>
<evidence type="ECO:0000256" key="8">
    <source>
        <dbReference type="ARBA" id="ARBA00023014"/>
    </source>
</evidence>
<evidence type="ECO:0000256" key="13">
    <source>
        <dbReference type="ARBA" id="ARBA00029437"/>
    </source>
</evidence>
<dbReference type="GO" id="GO:0009097">
    <property type="term" value="P:isoleucine biosynthetic process"/>
    <property type="evidence" value="ECO:0007669"/>
    <property type="project" value="UniProtKB-UniRule"/>
</dbReference>
<feature type="binding site" description="via carbamate group" evidence="15">
    <location>
        <position position="122"/>
    </location>
    <ligand>
        <name>Mg(2+)</name>
        <dbReference type="ChEBI" id="CHEBI:18420"/>
    </ligand>
</feature>
<dbReference type="GO" id="GO:0005829">
    <property type="term" value="C:cytosol"/>
    <property type="evidence" value="ECO:0007669"/>
    <property type="project" value="TreeGrafter"/>
</dbReference>
<dbReference type="Gene3D" id="3.50.30.80">
    <property type="entry name" value="IlvD/EDD C-terminal domain-like"/>
    <property type="match status" value="1"/>
</dbReference>
<dbReference type="UniPathway" id="UPA00047">
    <property type="reaction ID" value="UER00057"/>
</dbReference>
<dbReference type="NCBIfam" id="TIGR00110">
    <property type="entry name" value="ilvD"/>
    <property type="match status" value="1"/>
</dbReference>
<organism evidence="18 19">
    <name type="scientific">Sporosarcina ureilytica</name>
    <dbReference type="NCBI Taxonomy" id="298596"/>
    <lineage>
        <taxon>Bacteria</taxon>
        <taxon>Bacillati</taxon>
        <taxon>Bacillota</taxon>
        <taxon>Bacilli</taxon>
        <taxon>Bacillales</taxon>
        <taxon>Caryophanaceae</taxon>
        <taxon>Sporosarcina</taxon>
    </lineage>
</organism>
<dbReference type="EC" id="4.2.1.9" evidence="14 15"/>
<comment type="cofactor">
    <cofactor evidence="15">
        <name>[2Fe-2S] cluster</name>
        <dbReference type="ChEBI" id="CHEBI:190135"/>
    </cofactor>
    <text evidence="15">Binds 1 [2Fe-2S] cluster per subunit. This cluster acts as a Lewis acid cofactor.</text>
</comment>
<comment type="subunit">
    <text evidence="15">Homodimer.</text>
</comment>
<dbReference type="PROSITE" id="PS00887">
    <property type="entry name" value="ILVD_EDD_2"/>
    <property type="match status" value="1"/>
</dbReference>
<dbReference type="InterPro" id="IPR037237">
    <property type="entry name" value="IlvD/EDD_N"/>
</dbReference>
<comment type="similarity">
    <text evidence="2 15">Belongs to the IlvD/Edd family.</text>
</comment>
<comment type="pathway">
    <text evidence="13 15">Amino-acid biosynthesis; L-isoleucine biosynthesis; L-isoleucine from 2-oxobutanoate: step 3/4.</text>
</comment>
<dbReference type="GO" id="GO:0009099">
    <property type="term" value="P:L-valine biosynthetic process"/>
    <property type="evidence" value="ECO:0007669"/>
    <property type="project" value="UniProtKB-UniRule"/>
</dbReference>
<dbReference type="Pfam" id="PF24877">
    <property type="entry name" value="ILV_EDD_C"/>
    <property type="match status" value="1"/>
</dbReference>
<evidence type="ECO:0000256" key="4">
    <source>
        <dbReference type="ARBA" id="ARBA00022714"/>
    </source>
</evidence>
<feature type="binding site" evidence="15">
    <location>
        <position position="445"/>
    </location>
    <ligand>
        <name>Mg(2+)</name>
        <dbReference type="ChEBI" id="CHEBI:18420"/>
    </ligand>
</feature>
<evidence type="ECO:0000256" key="2">
    <source>
        <dbReference type="ARBA" id="ARBA00006486"/>
    </source>
</evidence>
<feature type="domain" description="Dihydroxy-acid/6-phosphogluconate dehydratase C-terminal" evidence="17">
    <location>
        <begin position="361"/>
        <end position="551"/>
    </location>
</feature>
<dbReference type="Proteomes" id="UP000185746">
    <property type="component" value="Chromosome"/>
</dbReference>